<comment type="caution">
    <text evidence="3">The sequence shown here is derived from an EMBL/GenBank/DDBJ whole genome shotgun (WGS) entry which is preliminary data.</text>
</comment>
<accession>A0A7V9Z8E1</accession>
<evidence type="ECO:0000256" key="1">
    <source>
        <dbReference type="ARBA" id="ARBA00022722"/>
    </source>
</evidence>
<dbReference type="InterPro" id="IPR044925">
    <property type="entry name" value="His-Me_finger_sf"/>
</dbReference>
<dbReference type="PANTHER" id="PTHR33607">
    <property type="entry name" value="ENDONUCLEASE-1"/>
    <property type="match status" value="1"/>
</dbReference>
<keyword evidence="3" id="KW-0255">Endonuclease</keyword>
<dbReference type="PANTHER" id="PTHR33607:SF2">
    <property type="entry name" value="ENDONUCLEASE-1"/>
    <property type="match status" value="1"/>
</dbReference>
<dbReference type="EMBL" id="JACDUT010000008">
    <property type="protein sequence ID" value="MBA2875957.1"/>
    <property type="molecule type" value="Genomic_DNA"/>
</dbReference>
<dbReference type="AlphaFoldDB" id="A0A7V9Z8E1"/>
<evidence type="ECO:0000313" key="3">
    <source>
        <dbReference type="EMBL" id="MBA2875957.1"/>
    </source>
</evidence>
<keyword evidence="1" id="KW-0540">Nuclease</keyword>
<evidence type="ECO:0000256" key="2">
    <source>
        <dbReference type="ARBA" id="ARBA00022801"/>
    </source>
</evidence>
<name>A0A7V9Z8E1_9BACL</name>
<dbReference type="Pfam" id="PF04231">
    <property type="entry name" value="Endonuclease_1"/>
    <property type="match status" value="1"/>
</dbReference>
<reference evidence="3 4" key="1">
    <citation type="submission" date="2020-07" db="EMBL/GenBank/DDBJ databases">
        <title>Genomic Encyclopedia of Type Strains, Phase IV (KMG-IV): sequencing the most valuable type-strain genomes for metagenomic binning, comparative biology and taxonomic classification.</title>
        <authorList>
            <person name="Goeker M."/>
        </authorList>
    </citation>
    <scope>NUCLEOTIDE SEQUENCE [LARGE SCALE GENOMIC DNA]</scope>
    <source>
        <strain evidence="3 4">DSM 15730</strain>
    </source>
</reference>
<sequence>MLYFLLRYPNEIGKSFRKKIDIPLLIRWHQEFPATIYEKHRNYAIFFIQGNRNPFIDVPELAERMIFPLTLS</sequence>
<proteinExistence type="predicted"/>
<dbReference type="GO" id="GO:0016787">
    <property type="term" value="F:hydrolase activity"/>
    <property type="evidence" value="ECO:0007669"/>
    <property type="project" value="UniProtKB-KW"/>
</dbReference>
<dbReference type="Proteomes" id="UP000523087">
    <property type="component" value="Unassembled WGS sequence"/>
</dbReference>
<dbReference type="InterPro" id="IPR007346">
    <property type="entry name" value="Endonuclease-I"/>
</dbReference>
<organism evidence="3 4">
    <name type="scientific">Thermaerobacillus caldiproteolyticus</name>
    <dbReference type="NCBI Taxonomy" id="247480"/>
    <lineage>
        <taxon>Bacteria</taxon>
        <taxon>Bacillati</taxon>
        <taxon>Bacillota</taxon>
        <taxon>Bacilli</taxon>
        <taxon>Bacillales</taxon>
        <taxon>Anoxybacillaceae</taxon>
        <taxon>Thermaerobacillus</taxon>
    </lineage>
</organism>
<dbReference type="SUPFAM" id="SSF54060">
    <property type="entry name" value="His-Me finger endonucleases"/>
    <property type="match status" value="1"/>
</dbReference>
<dbReference type="GO" id="GO:0004519">
    <property type="term" value="F:endonuclease activity"/>
    <property type="evidence" value="ECO:0007669"/>
    <property type="project" value="UniProtKB-KW"/>
</dbReference>
<gene>
    <name evidence="3" type="ORF">HNR31_002751</name>
</gene>
<keyword evidence="2" id="KW-0378">Hydrolase</keyword>
<keyword evidence="4" id="KW-1185">Reference proteome</keyword>
<protein>
    <submittedName>
        <fullName evidence="3">Endonuclease I</fullName>
    </submittedName>
</protein>
<evidence type="ECO:0000313" key="4">
    <source>
        <dbReference type="Proteomes" id="UP000523087"/>
    </source>
</evidence>